<evidence type="ECO:0000256" key="1">
    <source>
        <dbReference type="SAM" id="MobiDB-lite"/>
    </source>
</evidence>
<protein>
    <submittedName>
        <fullName evidence="2">Uncharacterized protein</fullName>
    </submittedName>
</protein>
<accession>A0AAV7UWS0</accession>
<feature type="compositionally biased region" description="Basic residues" evidence="1">
    <location>
        <begin position="15"/>
        <end position="24"/>
    </location>
</feature>
<keyword evidence="3" id="KW-1185">Reference proteome</keyword>
<reference evidence="2" key="1">
    <citation type="journal article" date="2022" name="bioRxiv">
        <title>Sequencing and chromosome-scale assembly of the giantPleurodeles waltlgenome.</title>
        <authorList>
            <person name="Brown T."/>
            <person name="Elewa A."/>
            <person name="Iarovenko S."/>
            <person name="Subramanian E."/>
            <person name="Araus A.J."/>
            <person name="Petzold A."/>
            <person name="Susuki M."/>
            <person name="Suzuki K.-i.T."/>
            <person name="Hayashi T."/>
            <person name="Toyoda A."/>
            <person name="Oliveira C."/>
            <person name="Osipova E."/>
            <person name="Leigh N.D."/>
            <person name="Simon A."/>
            <person name="Yun M.H."/>
        </authorList>
    </citation>
    <scope>NUCLEOTIDE SEQUENCE</scope>
    <source>
        <strain evidence="2">20211129_DDA</strain>
        <tissue evidence="2">Liver</tissue>
    </source>
</reference>
<proteinExistence type="predicted"/>
<dbReference type="EMBL" id="JANPWB010000004">
    <property type="protein sequence ID" value="KAJ1193535.1"/>
    <property type="molecule type" value="Genomic_DNA"/>
</dbReference>
<organism evidence="2 3">
    <name type="scientific">Pleurodeles waltl</name>
    <name type="common">Iberian ribbed newt</name>
    <dbReference type="NCBI Taxonomy" id="8319"/>
    <lineage>
        <taxon>Eukaryota</taxon>
        <taxon>Metazoa</taxon>
        <taxon>Chordata</taxon>
        <taxon>Craniata</taxon>
        <taxon>Vertebrata</taxon>
        <taxon>Euteleostomi</taxon>
        <taxon>Amphibia</taxon>
        <taxon>Batrachia</taxon>
        <taxon>Caudata</taxon>
        <taxon>Salamandroidea</taxon>
        <taxon>Salamandridae</taxon>
        <taxon>Pleurodelinae</taxon>
        <taxon>Pleurodeles</taxon>
    </lineage>
</organism>
<dbReference type="Proteomes" id="UP001066276">
    <property type="component" value="Chromosome 2_2"/>
</dbReference>
<dbReference type="AlphaFoldDB" id="A0AAV7UWS0"/>
<evidence type="ECO:0000313" key="2">
    <source>
        <dbReference type="EMBL" id="KAJ1193535.1"/>
    </source>
</evidence>
<evidence type="ECO:0000313" key="3">
    <source>
        <dbReference type="Proteomes" id="UP001066276"/>
    </source>
</evidence>
<name>A0AAV7UWS0_PLEWA</name>
<sequence>MRGGLDHAQQQQRQTLHRPHRPPYRQRQEAHKGTTFHPWFGTRRARVGEALIPPSSSSGRRCTDYAAHLTVSARRCIKVPPSTRSASHVEHTWGGLDLAQQQQRQTLHRPHRPPYRQWQEAHKGTTFHLWRGTRRARVGEALIPPSSGRRCTGYCAHLTGSARRSIKTRSVDPIPTTLQSNGSTHLNLRSATELQPANYIFSQAASHRVMYIRRTLSWCTSNHDSAYKRKWS</sequence>
<comment type="caution">
    <text evidence="2">The sequence shown here is derived from an EMBL/GenBank/DDBJ whole genome shotgun (WGS) entry which is preliminary data.</text>
</comment>
<feature type="region of interest" description="Disordered" evidence="1">
    <location>
        <begin position="1"/>
        <end position="35"/>
    </location>
</feature>
<gene>
    <name evidence="2" type="ORF">NDU88_002832</name>
</gene>